<proteinExistence type="inferred from homology"/>
<dbReference type="GO" id="GO:0046872">
    <property type="term" value="F:metal ion binding"/>
    <property type="evidence" value="ECO:0007669"/>
    <property type="project" value="UniProtKB-KW"/>
</dbReference>
<accession>A0A165C330</accession>
<feature type="domain" description="Alcohol dehydrogenase-like C-terminal" evidence="6">
    <location>
        <begin position="204"/>
        <end position="338"/>
    </location>
</feature>
<evidence type="ECO:0000259" key="6">
    <source>
        <dbReference type="Pfam" id="PF00107"/>
    </source>
</evidence>
<keyword evidence="4" id="KW-0862">Zinc</keyword>
<sequence length="375" mass="39695">MTSRKLAAVQTVRSRLALPLDMTIPNTMKAARVVEAGAPYEIQDIPVPQITEPHQLLLKTGAAGFCHTDTMARKGEGHYSTRPITGSHEPAGTIVAVGDSAAAKGWSIGQRVVAMTNIGYCGTCPDCQSGRDNHCPAMKWVGLSTDGAFAEYVIVDCRAAARIPDSMPFTSAAPLACAGATIHSAILVANVPPGGILGIIGLGALGHIGVQLARIMGYTVVGVDSRTAPLELAKGLKLSPALLIDSTQSPEQAQDAIKRLVPGKPFPGLDAAIVATDAVPAFDFAVKILAKHGTLVMVGQPGSPVSFTYQDIIFKDITVKGSVLSTQANFRKLVELVSREGVEIYTKSYRLEHVMQMVHDQENVAMKGKFVIDFQ</sequence>
<dbReference type="AlphaFoldDB" id="A0A165C330"/>
<dbReference type="SUPFAM" id="SSF51735">
    <property type="entry name" value="NAD(P)-binding Rossmann-fold domains"/>
    <property type="match status" value="1"/>
</dbReference>
<dbReference type="PANTHER" id="PTHR42940:SF8">
    <property type="entry name" value="VACUOLAR PROTEIN SORTING-ASSOCIATED PROTEIN 11"/>
    <property type="match status" value="1"/>
</dbReference>
<evidence type="ECO:0000259" key="7">
    <source>
        <dbReference type="Pfam" id="PF08240"/>
    </source>
</evidence>
<dbReference type="PANTHER" id="PTHR42940">
    <property type="entry name" value="ALCOHOL DEHYDROGENASE 1-RELATED"/>
    <property type="match status" value="1"/>
</dbReference>
<dbReference type="GO" id="GO:0004022">
    <property type="term" value="F:alcohol dehydrogenase (NAD+) activity"/>
    <property type="evidence" value="ECO:0007669"/>
    <property type="project" value="TreeGrafter"/>
</dbReference>
<protein>
    <submittedName>
        <fullName evidence="8">GroES-like protein</fullName>
    </submittedName>
</protein>
<evidence type="ECO:0000313" key="8">
    <source>
        <dbReference type="EMBL" id="KZV81724.1"/>
    </source>
</evidence>
<dbReference type="InterPro" id="IPR013154">
    <property type="entry name" value="ADH-like_N"/>
</dbReference>
<dbReference type="InParanoid" id="A0A165C330"/>
<name>A0A165C330_EXIGL</name>
<dbReference type="Gene3D" id="3.40.50.720">
    <property type="entry name" value="NAD(P)-binding Rossmann-like Domain"/>
    <property type="match status" value="1"/>
</dbReference>
<gene>
    <name evidence="8" type="ORF">EXIGLDRAFT_844370</name>
</gene>
<keyword evidence="5" id="KW-0560">Oxidoreductase</keyword>
<evidence type="ECO:0000256" key="2">
    <source>
        <dbReference type="ARBA" id="ARBA00008072"/>
    </source>
</evidence>
<keyword evidence="3" id="KW-0479">Metal-binding</keyword>
<dbReference type="Pfam" id="PF08240">
    <property type="entry name" value="ADH_N"/>
    <property type="match status" value="1"/>
</dbReference>
<dbReference type="STRING" id="1314781.A0A165C330"/>
<dbReference type="GO" id="GO:0005737">
    <property type="term" value="C:cytoplasm"/>
    <property type="evidence" value="ECO:0007669"/>
    <property type="project" value="TreeGrafter"/>
</dbReference>
<dbReference type="Proteomes" id="UP000077266">
    <property type="component" value="Unassembled WGS sequence"/>
</dbReference>
<dbReference type="Pfam" id="PF00107">
    <property type="entry name" value="ADH_zinc_N"/>
    <property type="match status" value="1"/>
</dbReference>
<evidence type="ECO:0000256" key="4">
    <source>
        <dbReference type="ARBA" id="ARBA00022833"/>
    </source>
</evidence>
<evidence type="ECO:0000313" key="9">
    <source>
        <dbReference type="Proteomes" id="UP000077266"/>
    </source>
</evidence>
<comment type="similarity">
    <text evidence="2">Belongs to the zinc-containing alcohol dehydrogenase family.</text>
</comment>
<dbReference type="InterPro" id="IPR011032">
    <property type="entry name" value="GroES-like_sf"/>
</dbReference>
<reference evidence="8 9" key="1">
    <citation type="journal article" date="2016" name="Mol. Biol. Evol.">
        <title>Comparative Genomics of Early-Diverging Mushroom-Forming Fungi Provides Insights into the Origins of Lignocellulose Decay Capabilities.</title>
        <authorList>
            <person name="Nagy L.G."/>
            <person name="Riley R."/>
            <person name="Tritt A."/>
            <person name="Adam C."/>
            <person name="Daum C."/>
            <person name="Floudas D."/>
            <person name="Sun H."/>
            <person name="Yadav J.S."/>
            <person name="Pangilinan J."/>
            <person name="Larsson K.H."/>
            <person name="Matsuura K."/>
            <person name="Barry K."/>
            <person name="Labutti K."/>
            <person name="Kuo R."/>
            <person name="Ohm R.A."/>
            <person name="Bhattacharya S.S."/>
            <person name="Shirouzu T."/>
            <person name="Yoshinaga Y."/>
            <person name="Martin F.M."/>
            <person name="Grigoriev I.V."/>
            <person name="Hibbett D.S."/>
        </authorList>
    </citation>
    <scope>NUCLEOTIDE SEQUENCE [LARGE SCALE GENOMIC DNA]</scope>
    <source>
        <strain evidence="8 9">HHB12029</strain>
    </source>
</reference>
<evidence type="ECO:0000256" key="1">
    <source>
        <dbReference type="ARBA" id="ARBA00001947"/>
    </source>
</evidence>
<keyword evidence="9" id="KW-1185">Reference proteome</keyword>
<evidence type="ECO:0000256" key="5">
    <source>
        <dbReference type="ARBA" id="ARBA00023002"/>
    </source>
</evidence>
<dbReference type="Gene3D" id="3.90.180.10">
    <property type="entry name" value="Medium-chain alcohol dehydrogenases, catalytic domain"/>
    <property type="match status" value="1"/>
</dbReference>
<comment type="cofactor">
    <cofactor evidence="1">
        <name>Zn(2+)</name>
        <dbReference type="ChEBI" id="CHEBI:29105"/>
    </cofactor>
</comment>
<evidence type="ECO:0000256" key="3">
    <source>
        <dbReference type="ARBA" id="ARBA00022723"/>
    </source>
</evidence>
<dbReference type="OrthoDB" id="1879366at2759"/>
<dbReference type="EMBL" id="KV426372">
    <property type="protein sequence ID" value="KZV81724.1"/>
    <property type="molecule type" value="Genomic_DNA"/>
</dbReference>
<dbReference type="InterPro" id="IPR013149">
    <property type="entry name" value="ADH-like_C"/>
</dbReference>
<feature type="domain" description="Alcohol dehydrogenase-like N-terminal" evidence="7">
    <location>
        <begin position="53"/>
        <end position="165"/>
    </location>
</feature>
<dbReference type="InterPro" id="IPR036291">
    <property type="entry name" value="NAD(P)-bd_dom_sf"/>
</dbReference>
<dbReference type="SUPFAM" id="SSF50129">
    <property type="entry name" value="GroES-like"/>
    <property type="match status" value="1"/>
</dbReference>
<organism evidence="8 9">
    <name type="scientific">Exidia glandulosa HHB12029</name>
    <dbReference type="NCBI Taxonomy" id="1314781"/>
    <lineage>
        <taxon>Eukaryota</taxon>
        <taxon>Fungi</taxon>
        <taxon>Dikarya</taxon>
        <taxon>Basidiomycota</taxon>
        <taxon>Agaricomycotina</taxon>
        <taxon>Agaricomycetes</taxon>
        <taxon>Auriculariales</taxon>
        <taxon>Exidiaceae</taxon>
        <taxon>Exidia</taxon>
    </lineage>
</organism>